<protein>
    <recommendedName>
        <fullName evidence="4">Bifunctional inhibitor/plant lipid transfer protein/seed storage helical domain-containing protein</fullName>
    </recommendedName>
</protein>
<keyword evidence="3" id="KW-0732">Signal</keyword>
<keyword evidence="1" id="KW-0813">Transport</keyword>
<comment type="caution">
    <text evidence="5">The sequence shown here is derived from an EMBL/GenBank/DDBJ whole genome shotgun (WGS) entry which is preliminary data.</text>
</comment>
<dbReference type="EMBL" id="CAKOAT010651820">
    <property type="protein sequence ID" value="CAH8385125.1"/>
    <property type="molecule type" value="Genomic_DNA"/>
</dbReference>
<reference evidence="5 6" key="1">
    <citation type="submission" date="2022-03" db="EMBL/GenBank/DDBJ databases">
        <authorList>
            <person name="Macdonald S."/>
            <person name="Ahmed S."/>
            <person name="Newling K."/>
        </authorList>
    </citation>
    <scope>NUCLEOTIDE SEQUENCE [LARGE SCALE GENOMIC DNA]</scope>
</reference>
<dbReference type="Gene3D" id="1.10.110.10">
    <property type="entry name" value="Plant lipid-transfer and hydrophobic proteins"/>
    <property type="match status" value="1"/>
</dbReference>
<dbReference type="CDD" id="cd01959">
    <property type="entry name" value="nsLTP2"/>
    <property type="match status" value="1"/>
</dbReference>
<evidence type="ECO:0000259" key="4">
    <source>
        <dbReference type="Pfam" id="PF14368"/>
    </source>
</evidence>
<evidence type="ECO:0000256" key="1">
    <source>
        <dbReference type="ARBA" id="ARBA00022448"/>
    </source>
</evidence>
<evidence type="ECO:0000313" key="5">
    <source>
        <dbReference type="EMBL" id="CAH8385125.1"/>
    </source>
</evidence>
<sequence>MKFAGAVCISFVLVLASSLDWTNAAVEEEIKVECVPAELISCMPAILTGSAPTTECCGKLKEQESCLCSYIQNSAFGPYIKSPNAHKVLEGCGIPYPTC</sequence>
<feature type="signal peptide" evidence="3">
    <location>
        <begin position="1"/>
        <end position="24"/>
    </location>
</feature>
<dbReference type="Pfam" id="PF14368">
    <property type="entry name" value="LTP_2"/>
    <property type="match status" value="1"/>
</dbReference>
<dbReference type="InterPro" id="IPR033872">
    <property type="entry name" value="nsLTP2"/>
</dbReference>
<dbReference type="PANTHER" id="PTHR33214">
    <property type="entry name" value="BIFUNCTIONAL INHIBITOR/LIPID-TRANSFER PROTEIN/SEED STORAGE 2S ALBUMIN SUPERFAMILY PROTEIN"/>
    <property type="match status" value="1"/>
</dbReference>
<gene>
    <name evidence="5" type="ORF">ERUC_LOCUS37608</name>
</gene>
<evidence type="ECO:0000256" key="3">
    <source>
        <dbReference type="SAM" id="SignalP"/>
    </source>
</evidence>
<feature type="domain" description="Bifunctional inhibitor/plant lipid transfer protein/seed storage helical" evidence="4">
    <location>
        <begin position="23"/>
        <end position="95"/>
    </location>
</feature>
<dbReference type="GO" id="GO:0008289">
    <property type="term" value="F:lipid binding"/>
    <property type="evidence" value="ECO:0007669"/>
    <property type="project" value="UniProtKB-KW"/>
</dbReference>
<evidence type="ECO:0000256" key="2">
    <source>
        <dbReference type="ARBA" id="ARBA00023121"/>
    </source>
</evidence>
<dbReference type="SUPFAM" id="SSF47699">
    <property type="entry name" value="Bifunctional inhibitor/lipid-transfer protein/seed storage 2S albumin"/>
    <property type="match status" value="1"/>
</dbReference>
<accession>A0ABC8LNF7</accession>
<dbReference type="InterPro" id="IPR036312">
    <property type="entry name" value="Bifun_inhib/LTP/seed_sf"/>
</dbReference>
<dbReference type="AlphaFoldDB" id="A0ABC8LNF7"/>
<organism evidence="5 6">
    <name type="scientific">Eruca vesicaria subsp. sativa</name>
    <name type="common">Garden rocket</name>
    <name type="synonym">Eruca sativa</name>
    <dbReference type="NCBI Taxonomy" id="29727"/>
    <lineage>
        <taxon>Eukaryota</taxon>
        <taxon>Viridiplantae</taxon>
        <taxon>Streptophyta</taxon>
        <taxon>Embryophyta</taxon>
        <taxon>Tracheophyta</taxon>
        <taxon>Spermatophyta</taxon>
        <taxon>Magnoliopsida</taxon>
        <taxon>eudicotyledons</taxon>
        <taxon>Gunneridae</taxon>
        <taxon>Pentapetalae</taxon>
        <taxon>rosids</taxon>
        <taxon>malvids</taxon>
        <taxon>Brassicales</taxon>
        <taxon>Brassicaceae</taxon>
        <taxon>Brassiceae</taxon>
        <taxon>Eruca</taxon>
    </lineage>
</organism>
<dbReference type="Proteomes" id="UP001642260">
    <property type="component" value="Unassembled WGS sequence"/>
</dbReference>
<dbReference type="PANTHER" id="PTHR33214:SF47">
    <property type="entry name" value="BIFUNCTIONAL INHIBITOR_LIPID-TRANSFER PROTEIN_SEED STORAGE 2S ALBUMIN SUPERFAMILY PROTEIN"/>
    <property type="match status" value="1"/>
</dbReference>
<evidence type="ECO:0000313" key="6">
    <source>
        <dbReference type="Proteomes" id="UP001642260"/>
    </source>
</evidence>
<proteinExistence type="predicted"/>
<name>A0ABC8LNF7_ERUVS</name>
<feature type="chain" id="PRO_5044884967" description="Bifunctional inhibitor/plant lipid transfer protein/seed storage helical domain-containing protein" evidence="3">
    <location>
        <begin position="25"/>
        <end position="99"/>
    </location>
</feature>
<keyword evidence="6" id="KW-1185">Reference proteome</keyword>
<keyword evidence="2" id="KW-0446">Lipid-binding</keyword>
<dbReference type="InterPro" id="IPR016140">
    <property type="entry name" value="Bifunc_inhib/LTP/seed_store"/>
</dbReference>